<evidence type="ECO:0000256" key="5">
    <source>
        <dbReference type="ARBA" id="ARBA00022833"/>
    </source>
</evidence>
<dbReference type="InterPro" id="IPR007219">
    <property type="entry name" value="XnlR_reg_dom"/>
</dbReference>
<comment type="subcellular location">
    <subcellularLocation>
        <location evidence="1">Nucleus</location>
    </subcellularLocation>
</comment>
<keyword evidence="6" id="KW-0539">Nucleus</keyword>
<dbReference type="GO" id="GO:0000785">
    <property type="term" value="C:chromatin"/>
    <property type="evidence" value="ECO:0007669"/>
    <property type="project" value="TreeGrafter"/>
</dbReference>
<evidence type="ECO:0000313" key="8">
    <source>
        <dbReference type="EMBL" id="THH27707.1"/>
    </source>
</evidence>
<keyword evidence="3" id="KW-0677">Repeat</keyword>
<dbReference type="GO" id="GO:0006351">
    <property type="term" value="P:DNA-templated transcription"/>
    <property type="evidence" value="ECO:0007669"/>
    <property type="project" value="InterPro"/>
</dbReference>
<evidence type="ECO:0000256" key="3">
    <source>
        <dbReference type="ARBA" id="ARBA00022737"/>
    </source>
</evidence>
<evidence type="ECO:0000256" key="2">
    <source>
        <dbReference type="ARBA" id="ARBA00022723"/>
    </source>
</evidence>
<evidence type="ECO:0000313" key="9">
    <source>
        <dbReference type="Proteomes" id="UP000308730"/>
    </source>
</evidence>
<dbReference type="AlphaFoldDB" id="A0A4S4MQQ3"/>
<dbReference type="PANTHER" id="PTHR40626">
    <property type="entry name" value="MIP31509P"/>
    <property type="match status" value="1"/>
</dbReference>
<protein>
    <recommendedName>
        <fullName evidence="7">Xylanolytic transcriptional activator regulatory domain-containing protein</fullName>
    </recommendedName>
</protein>
<name>A0A4S4MQQ3_9APHY</name>
<dbReference type="CDD" id="cd12148">
    <property type="entry name" value="fungal_TF_MHR"/>
    <property type="match status" value="1"/>
</dbReference>
<accession>A0A4S4MQQ3</accession>
<evidence type="ECO:0000256" key="1">
    <source>
        <dbReference type="ARBA" id="ARBA00004123"/>
    </source>
</evidence>
<comment type="caution">
    <text evidence="8">The sequence shown here is derived from an EMBL/GenBank/DDBJ whole genome shotgun (WGS) entry which is preliminary data.</text>
</comment>
<dbReference type="EMBL" id="SGPM01000231">
    <property type="protein sequence ID" value="THH27707.1"/>
    <property type="molecule type" value="Genomic_DNA"/>
</dbReference>
<keyword evidence="2" id="KW-0479">Metal-binding</keyword>
<dbReference type="GO" id="GO:0000981">
    <property type="term" value="F:DNA-binding transcription factor activity, RNA polymerase II-specific"/>
    <property type="evidence" value="ECO:0007669"/>
    <property type="project" value="InterPro"/>
</dbReference>
<feature type="domain" description="Xylanolytic transcriptional activator regulatory" evidence="7">
    <location>
        <begin position="143"/>
        <end position="338"/>
    </location>
</feature>
<dbReference type="PANTHER" id="PTHR40626:SF11">
    <property type="entry name" value="ZINC FINGER PROTEIN YPR022C"/>
    <property type="match status" value="1"/>
</dbReference>
<dbReference type="GO" id="GO:0005634">
    <property type="term" value="C:nucleus"/>
    <property type="evidence" value="ECO:0007669"/>
    <property type="project" value="UniProtKB-SubCell"/>
</dbReference>
<proteinExistence type="predicted"/>
<evidence type="ECO:0000259" key="7">
    <source>
        <dbReference type="Pfam" id="PF04082"/>
    </source>
</evidence>
<keyword evidence="4" id="KW-0863">Zinc-finger</keyword>
<dbReference type="GO" id="GO:0008270">
    <property type="term" value="F:zinc ion binding"/>
    <property type="evidence" value="ECO:0007669"/>
    <property type="project" value="UniProtKB-KW"/>
</dbReference>
<dbReference type="OrthoDB" id="1405595at2759"/>
<dbReference type="InterPro" id="IPR051059">
    <property type="entry name" value="VerF-like"/>
</dbReference>
<dbReference type="Pfam" id="PF04082">
    <property type="entry name" value="Fungal_trans"/>
    <property type="match status" value="1"/>
</dbReference>
<dbReference type="GO" id="GO:0000978">
    <property type="term" value="F:RNA polymerase II cis-regulatory region sequence-specific DNA binding"/>
    <property type="evidence" value="ECO:0007669"/>
    <property type="project" value="InterPro"/>
</dbReference>
<keyword evidence="9" id="KW-1185">Reference proteome</keyword>
<evidence type="ECO:0000256" key="6">
    <source>
        <dbReference type="ARBA" id="ARBA00023242"/>
    </source>
</evidence>
<sequence>MGATAGGSRSTFAQEALDVQNHLNALFSNEMFDKFFTNSFAEEQQPSYSGTELLTPQHIVPSQHPASSSVLNFPNPEFPFPIRDTEEQPFMAAINPYAVDAYPNITPGGVTTAPAEEGAYSVQLNPPPVHILAPLPSELEYYLHLFFTKFLEQMPIVHAATFNITNKPTILIAAMQACGALYVKTPTASNFITQTLANTRDEIMAAFARKPTILEDQIHLIIAVCLLQTIGLFHERAEQRSQSNIYHAMLVMMIRQSGLLHNNANWSRPILNNPSLVQQTWRDWVCYETTKRALTLTYLHDCCHTIYYTLPPTFYRTEFNLHLPCDDVLWASATSHEWLMEVTRDVPGCTPEERLRGGAPLQNCLARLAEVRSRTQPALILNPFSQFVLIHGVLRKLFEECLDRINHHPHSRGGEYTSNRVHPTIQYTLHNWLQSWLQSPDTPKISKGQEPVFFHDGLPFYWIGQVLLLAYQENLPPFATDNPAWSLSEDAKFGLMKEWFKNIRTFLRRGEEGPTLFWDELMKIRMDSWQSDVGAPDQSEGLIGFFEKR</sequence>
<organism evidence="8 9">
    <name type="scientific">Antrodiella citrinella</name>
    <dbReference type="NCBI Taxonomy" id="2447956"/>
    <lineage>
        <taxon>Eukaryota</taxon>
        <taxon>Fungi</taxon>
        <taxon>Dikarya</taxon>
        <taxon>Basidiomycota</taxon>
        <taxon>Agaricomycotina</taxon>
        <taxon>Agaricomycetes</taxon>
        <taxon>Polyporales</taxon>
        <taxon>Steccherinaceae</taxon>
        <taxon>Antrodiella</taxon>
    </lineage>
</organism>
<evidence type="ECO:0000256" key="4">
    <source>
        <dbReference type="ARBA" id="ARBA00022771"/>
    </source>
</evidence>
<keyword evidence="5" id="KW-0862">Zinc</keyword>
<dbReference type="Proteomes" id="UP000308730">
    <property type="component" value="Unassembled WGS sequence"/>
</dbReference>
<reference evidence="8 9" key="1">
    <citation type="submission" date="2019-02" db="EMBL/GenBank/DDBJ databases">
        <title>Genome sequencing of the rare red list fungi Antrodiella citrinella (Flaviporus citrinellus).</title>
        <authorList>
            <person name="Buettner E."/>
            <person name="Kellner H."/>
        </authorList>
    </citation>
    <scope>NUCLEOTIDE SEQUENCE [LARGE SCALE GENOMIC DNA]</scope>
    <source>
        <strain evidence="8 9">DSM 108506</strain>
    </source>
</reference>
<gene>
    <name evidence="8" type="ORF">EUX98_g6484</name>
</gene>